<dbReference type="InterPro" id="IPR029063">
    <property type="entry name" value="SAM-dependent_MTases_sf"/>
</dbReference>
<gene>
    <name evidence="2" type="ORF">BJZ21_003662</name>
</gene>
<dbReference type="PANTHER" id="PTHR18895:SF74">
    <property type="entry name" value="MTRF1L RELEASE FACTOR GLUTAMINE METHYLTRANSFERASE"/>
    <property type="match status" value="1"/>
</dbReference>
<dbReference type="InterPro" id="IPR022446">
    <property type="entry name" value="MeTrfrase_put"/>
</dbReference>
<dbReference type="GO" id="GO:0102559">
    <property type="term" value="F:peptide chain release factor N(5)-glutamine methyltransferase activity"/>
    <property type="evidence" value="ECO:0007669"/>
    <property type="project" value="UniProtKB-EC"/>
</dbReference>
<protein>
    <submittedName>
        <fullName evidence="2">Release factor glutamine methyltransferase</fullName>
        <ecNumber evidence="2">2.1.1.297</ecNumber>
    </submittedName>
</protein>
<dbReference type="Proteomes" id="UP000535511">
    <property type="component" value="Unassembled WGS sequence"/>
</dbReference>
<reference evidence="2 3" key="1">
    <citation type="submission" date="2020-07" db="EMBL/GenBank/DDBJ databases">
        <title>Sequencing the genomes of 1000 actinobacteria strains.</title>
        <authorList>
            <person name="Klenk H.-P."/>
        </authorList>
    </citation>
    <scope>NUCLEOTIDE SEQUENCE [LARGE SCALE GENOMIC DNA]</scope>
    <source>
        <strain evidence="2 3">DSM 21350</strain>
    </source>
</reference>
<evidence type="ECO:0000313" key="3">
    <source>
        <dbReference type="Proteomes" id="UP000535511"/>
    </source>
</evidence>
<dbReference type="NCBIfam" id="TIGR03704">
    <property type="entry name" value="PrmC_rel_meth"/>
    <property type="match status" value="1"/>
</dbReference>
<organism evidence="2 3">
    <name type="scientific">Nocardioides panaciterrulae</name>
    <dbReference type="NCBI Taxonomy" id="661492"/>
    <lineage>
        <taxon>Bacteria</taxon>
        <taxon>Bacillati</taxon>
        <taxon>Actinomycetota</taxon>
        <taxon>Actinomycetes</taxon>
        <taxon>Propionibacteriales</taxon>
        <taxon>Nocardioidaceae</taxon>
        <taxon>Nocardioides</taxon>
    </lineage>
</organism>
<comment type="caution">
    <text evidence="2">The sequence shown here is derived from an EMBL/GenBank/DDBJ whole genome shotgun (WGS) entry which is preliminary data.</text>
</comment>
<dbReference type="InterPro" id="IPR007848">
    <property type="entry name" value="Small_mtfrase_dom"/>
</dbReference>
<dbReference type="CDD" id="cd02440">
    <property type="entry name" value="AdoMet_MTases"/>
    <property type="match status" value="1"/>
</dbReference>
<accession>A0A7Y9E999</accession>
<dbReference type="SUPFAM" id="SSF53335">
    <property type="entry name" value="S-adenosyl-L-methionine-dependent methyltransferases"/>
    <property type="match status" value="1"/>
</dbReference>
<dbReference type="InterPro" id="IPR050320">
    <property type="entry name" value="N5-glutamine_MTase"/>
</dbReference>
<keyword evidence="3" id="KW-1185">Reference proteome</keyword>
<dbReference type="Gene3D" id="3.40.50.150">
    <property type="entry name" value="Vaccinia Virus protein VP39"/>
    <property type="match status" value="1"/>
</dbReference>
<keyword evidence="2" id="KW-0489">Methyltransferase</keyword>
<dbReference type="GO" id="GO:0032259">
    <property type="term" value="P:methylation"/>
    <property type="evidence" value="ECO:0007669"/>
    <property type="project" value="UniProtKB-KW"/>
</dbReference>
<sequence>MTADAPPDRPPGDVPDGLVARLRAAGCVFAEDEAAVLVDSASSAAELERMTARRVAGAPLEVVVGWAELCGTRVGVAPGVFVPRQRTAMMARRAAGLVGRRGVLVDLCCGTGAIGAIVLARQPAAEVWAADLDPAAVACARRNLPPERVRQGDLYAALPDRLRGRVDVLACNAPYVPTDRIALMPPEAREHEHRVALDGGADGLEVQRRVVAGAPAWLAPGGTLLVESSVAQAPTSAALMTAAGLTASVEHDEEIGATLVLGRR</sequence>
<evidence type="ECO:0000313" key="2">
    <source>
        <dbReference type="EMBL" id="NYD43579.1"/>
    </source>
</evidence>
<name>A0A7Y9E999_9ACTN</name>
<dbReference type="PANTHER" id="PTHR18895">
    <property type="entry name" value="HEMK METHYLTRANSFERASE"/>
    <property type="match status" value="1"/>
</dbReference>
<dbReference type="AlphaFoldDB" id="A0A7Y9E999"/>
<dbReference type="EMBL" id="JACCBG010000001">
    <property type="protein sequence ID" value="NYD43579.1"/>
    <property type="molecule type" value="Genomic_DNA"/>
</dbReference>
<dbReference type="Pfam" id="PF05175">
    <property type="entry name" value="MTS"/>
    <property type="match status" value="1"/>
</dbReference>
<dbReference type="RefSeq" id="WP_179665082.1">
    <property type="nucleotide sequence ID" value="NZ_JACCBG010000001.1"/>
</dbReference>
<keyword evidence="2" id="KW-0808">Transferase</keyword>
<feature type="domain" description="Methyltransferase small" evidence="1">
    <location>
        <begin position="101"/>
        <end position="176"/>
    </location>
</feature>
<evidence type="ECO:0000259" key="1">
    <source>
        <dbReference type="Pfam" id="PF05175"/>
    </source>
</evidence>
<proteinExistence type="predicted"/>
<dbReference type="EC" id="2.1.1.297" evidence="2"/>